<dbReference type="InterPro" id="IPR013098">
    <property type="entry name" value="Ig_I-set"/>
</dbReference>
<dbReference type="GO" id="GO:0050808">
    <property type="term" value="P:synapse organization"/>
    <property type="evidence" value="ECO:0007669"/>
    <property type="project" value="TreeGrafter"/>
</dbReference>
<dbReference type="PANTHER" id="PTHR45080">
    <property type="entry name" value="CONTACTIN 5"/>
    <property type="match status" value="1"/>
</dbReference>
<feature type="signal peptide" evidence="4">
    <location>
        <begin position="1"/>
        <end position="28"/>
    </location>
</feature>
<dbReference type="InterPro" id="IPR003961">
    <property type="entry name" value="FN3_dom"/>
</dbReference>
<keyword evidence="4" id="KW-0732">Signal</keyword>
<dbReference type="InterPro" id="IPR013783">
    <property type="entry name" value="Ig-like_fold"/>
</dbReference>
<evidence type="ECO:0000313" key="6">
    <source>
        <dbReference type="EMBL" id="OXA60615.1"/>
    </source>
</evidence>
<sequence>MKYFGFLYAHSTLSVLGVCAFLSELCRCQIHNGVRGKWPPFSKPKPHSETETSEEDSKLPHPLKLNPHSHFMGSANSLQLAQIHSPQTKLTVQIGDNVQLPCKVHNLGENHVLWRHGTNILAGSNITKYADNRIDMLQDFTLVISKVNRSDEGDYECIVTTWPSLSIVHSIVVHDPPTVSLLTPTNLIVTEGESLEIGCLPSGKPLPKVVWSMRDGNMPLVLHKTFLNQARLPLSNVTRDYTGLWVCTADNGVGRPAIGAVYIRVLYSPEIEIPRRRAHGGQGYKVQLVGLVHADPKPEVRWRKNGTLISNSDRDDRVQMELYERNEYRLVFNSVKPSDFATYSIEANNSLGVDMKNIEFLGKSLRVPDIPILTRWEAEDVDGIQVTLYWAVECYSSLIEYKLFFRPATIPPADDLSDESALIKLAIPADKFSDTGESFLHTKSFTLRGLNRSSIYQAAVQARNKYGWSLLSSLCYFATFPNSSSTKSLELEQVMSKMKTAYRVETGFTRDGGSAQKSTDASPPSSSSSVLLSPGERSTILVLWAAIVVVGSNAYGASGRWL</sequence>
<dbReference type="SMART" id="SM00408">
    <property type="entry name" value="IGc2"/>
    <property type="match status" value="3"/>
</dbReference>
<dbReference type="InterPro" id="IPR007110">
    <property type="entry name" value="Ig-like_dom"/>
</dbReference>
<proteinExistence type="predicted"/>
<evidence type="ECO:0000256" key="4">
    <source>
        <dbReference type="SAM" id="SignalP"/>
    </source>
</evidence>
<name>A0A226ESK5_FOLCA</name>
<dbReference type="InterPro" id="IPR050958">
    <property type="entry name" value="Cell_Adh-Cytoskel_Orgn"/>
</dbReference>
<keyword evidence="7" id="KW-1185">Reference proteome</keyword>
<evidence type="ECO:0000259" key="5">
    <source>
        <dbReference type="PROSITE" id="PS50835"/>
    </source>
</evidence>
<dbReference type="GO" id="GO:0030424">
    <property type="term" value="C:axon"/>
    <property type="evidence" value="ECO:0007669"/>
    <property type="project" value="TreeGrafter"/>
</dbReference>
<evidence type="ECO:0000256" key="3">
    <source>
        <dbReference type="SAM" id="MobiDB-lite"/>
    </source>
</evidence>
<dbReference type="SUPFAM" id="SSF49265">
    <property type="entry name" value="Fibronectin type III"/>
    <property type="match status" value="1"/>
</dbReference>
<feature type="compositionally biased region" description="Basic and acidic residues" evidence="3">
    <location>
        <begin position="46"/>
        <end position="59"/>
    </location>
</feature>
<dbReference type="PANTHER" id="PTHR45080:SF33">
    <property type="entry name" value="IG-LIKE DOMAIN-CONTAINING PROTEIN"/>
    <property type="match status" value="1"/>
</dbReference>
<reference evidence="6 7" key="1">
    <citation type="submission" date="2015-12" db="EMBL/GenBank/DDBJ databases">
        <title>The genome of Folsomia candida.</title>
        <authorList>
            <person name="Faddeeva A."/>
            <person name="Derks M.F."/>
            <person name="Anvar Y."/>
            <person name="Smit S."/>
            <person name="Van Straalen N."/>
            <person name="Roelofs D."/>
        </authorList>
    </citation>
    <scope>NUCLEOTIDE SEQUENCE [LARGE SCALE GENOMIC DNA]</scope>
    <source>
        <strain evidence="6 7">VU population</strain>
        <tissue evidence="6">Whole body</tissue>
    </source>
</reference>
<dbReference type="GO" id="GO:0008046">
    <property type="term" value="F:axon guidance receptor activity"/>
    <property type="evidence" value="ECO:0007669"/>
    <property type="project" value="TreeGrafter"/>
</dbReference>
<dbReference type="PROSITE" id="PS50835">
    <property type="entry name" value="IG_LIKE"/>
    <property type="match status" value="3"/>
</dbReference>
<accession>A0A226ESK5</accession>
<dbReference type="OrthoDB" id="6159398at2759"/>
<feature type="region of interest" description="Disordered" evidence="3">
    <location>
        <begin position="509"/>
        <end position="532"/>
    </location>
</feature>
<dbReference type="InterPro" id="IPR003599">
    <property type="entry name" value="Ig_sub"/>
</dbReference>
<comment type="caution">
    <text evidence="6">The sequence shown here is derived from an EMBL/GenBank/DDBJ whole genome shotgun (WGS) entry which is preliminary data.</text>
</comment>
<dbReference type="Gene3D" id="2.60.40.10">
    <property type="entry name" value="Immunoglobulins"/>
    <property type="match status" value="4"/>
</dbReference>
<feature type="compositionally biased region" description="Low complexity" evidence="3">
    <location>
        <begin position="522"/>
        <end position="532"/>
    </location>
</feature>
<dbReference type="Proteomes" id="UP000198287">
    <property type="component" value="Unassembled WGS sequence"/>
</dbReference>
<dbReference type="GO" id="GO:0043025">
    <property type="term" value="C:neuronal cell body"/>
    <property type="evidence" value="ECO:0007669"/>
    <property type="project" value="TreeGrafter"/>
</dbReference>
<evidence type="ECO:0000256" key="1">
    <source>
        <dbReference type="ARBA" id="ARBA00022737"/>
    </source>
</evidence>
<dbReference type="SUPFAM" id="SSF48726">
    <property type="entry name" value="Immunoglobulin"/>
    <property type="match status" value="3"/>
</dbReference>
<dbReference type="GO" id="GO:0005886">
    <property type="term" value="C:plasma membrane"/>
    <property type="evidence" value="ECO:0007669"/>
    <property type="project" value="TreeGrafter"/>
</dbReference>
<dbReference type="InterPro" id="IPR036179">
    <property type="entry name" value="Ig-like_dom_sf"/>
</dbReference>
<dbReference type="EMBL" id="LNIX01000002">
    <property type="protein sequence ID" value="OXA60615.1"/>
    <property type="molecule type" value="Genomic_DNA"/>
</dbReference>
<protein>
    <submittedName>
        <fullName evidence="6">Protein amalgam</fullName>
    </submittedName>
</protein>
<gene>
    <name evidence="6" type="ORF">Fcan01_06129</name>
</gene>
<dbReference type="Pfam" id="PF13927">
    <property type="entry name" value="Ig_3"/>
    <property type="match status" value="1"/>
</dbReference>
<feature type="chain" id="PRO_5012601403" evidence="4">
    <location>
        <begin position="29"/>
        <end position="562"/>
    </location>
</feature>
<evidence type="ECO:0000313" key="7">
    <source>
        <dbReference type="Proteomes" id="UP000198287"/>
    </source>
</evidence>
<dbReference type="CDD" id="cd00063">
    <property type="entry name" value="FN3"/>
    <property type="match status" value="1"/>
</dbReference>
<feature type="region of interest" description="Disordered" evidence="3">
    <location>
        <begin position="39"/>
        <end position="61"/>
    </location>
</feature>
<feature type="domain" description="Ig-like" evidence="5">
    <location>
        <begin position="177"/>
        <end position="252"/>
    </location>
</feature>
<dbReference type="SMART" id="SM00409">
    <property type="entry name" value="IG"/>
    <property type="match status" value="3"/>
</dbReference>
<dbReference type="InterPro" id="IPR003598">
    <property type="entry name" value="Ig_sub2"/>
</dbReference>
<keyword evidence="1" id="KW-0677">Repeat</keyword>
<dbReference type="AlphaFoldDB" id="A0A226ESK5"/>
<dbReference type="GO" id="GO:0007156">
    <property type="term" value="P:homophilic cell adhesion via plasma membrane adhesion molecules"/>
    <property type="evidence" value="ECO:0007669"/>
    <property type="project" value="TreeGrafter"/>
</dbReference>
<dbReference type="Pfam" id="PF07679">
    <property type="entry name" value="I-set"/>
    <property type="match status" value="2"/>
</dbReference>
<feature type="domain" description="Ig-like" evidence="5">
    <location>
        <begin position="269"/>
        <end position="359"/>
    </location>
</feature>
<dbReference type="OMA" id="WETESTA"/>
<feature type="domain" description="Ig-like" evidence="5">
    <location>
        <begin position="67"/>
        <end position="174"/>
    </location>
</feature>
<organism evidence="6 7">
    <name type="scientific">Folsomia candida</name>
    <name type="common">Springtail</name>
    <dbReference type="NCBI Taxonomy" id="158441"/>
    <lineage>
        <taxon>Eukaryota</taxon>
        <taxon>Metazoa</taxon>
        <taxon>Ecdysozoa</taxon>
        <taxon>Arthropoda</taxon>
        <taxon>Hexapoda</taxon>
        <taxon>Collembola</taxon>
        <taxon>Entomobryomorpha</taxon>
        <taxon>Isotomoidea</taxon>
        <taxon>Isotomidae</taxon>
        <taxon>Proisotominae</taxon>
        <taxon>Folsomia</taxon>
    </lineage>
</organism>
<keyword evidence="2" id="KW-0393">Immunoglobulin domain</keyword>
<dbReference type="STRING" id="158441.A0A226ESK5"/>
<dbReference type="InterPro" id="IPR036116">
    <property type="entry name" value="FN3_sf"/>
</dbReference>
<evidence type="ECO:0000256" key="2">
    <source>
        <dbReference type="ARBA" id="ARBA00023319"/>
    </source>
</evidence>